<dbReference type="Proteomes" id="UP000007150">
    <property type="component" value="Chromosome 1"/>
</dbReference>
<accession>F6EVB4</accession>
<keyword evidence="5" id="KW-0234">DNA repair</keyword>
<dbReference type="InterPro" id="IPR011335">
    <property type="entry name" value="Restrct_endonuc-II-like"/>
</dbReference>
<proteinExistence type="inferred from homology"/>
<evidence type="ECO:0000256" key="2">
    <source>
        <dbReference type="ARBA" id="ARBA00022759"/>
    </source>
</evidence>
<evidence type="ECO:0000256" key="6">
    <source>
        <dbReference type="ARBA" id="ARBA00029466"/>
    </source>
</evidence>
<gene>
    <name evidence="7" type="ORF">Sphch_1998</name>
</gene>
<dbReference type="KEGG" id="sch:Sphch_1998"/>
<dbReference type="PIRSF" id="PIRSF018267">
    <property type="entry name" value="VSR_endonuc"/>
    <property type="match status" value="1"/>
</dbReference>
<keyword evidence="8" id="KW-1185">Reference proteome</keyword>
<dbReference type="GO" id="GO:0004519">
    <property type="term" value="F:endonuclease activity"/>
    <property type="evidence" value="ECO:0007669"/>
    <property type="project" value="UniProtKB-KW"/>
</dbReference>
<evidence type="ECO:0000313" key="7">
    <source>
        <dbReference type="EMBL" id="AEG49675.1"/>
    </source>
</evidence>
<dbReference type="CDD" id="cd00221">
    <property type="entry name" value="Vsr"/>
    <property type="match status" value="1"/>
</dbReference>
<sequence length="124" mass="14731">MAKIGQKNTKPETIVRKLLHAMGRRFRLHRRDLPGTPDIVLPGRKKVIFVHGCFWHRHPGCSKATTPKTRQEFWLDKFERNVERDRQKEEELQSAGWDVLTIWECETKDMEALRSKLEAWLQQP</sequence>
<dbReference type="InterPro" id="IPR004603">
    <property type="entry name" value="DNA_mismatch_endonuc_vsr"/>
</dbReference>
<keyword evidence="4" id="KW-0378">Hydrolase</keyword>
<dbReference type="Pfam" id="PF03852">
    <property type="entry name" value="Vsr"/>
    <property type="match status" value="1"/>
</dbReference>
<evidence type="ECO:0000313" key="8">
    <source>
        <dbReference type="Proteomes" id="UP000007150"/>
    </source>
</evidence>
<evidence type="ECO:0000256" key="3">
    <source>
        <dbReference type="ARBA" id="ARBA00022763"/>
    </source>
</evidence>
<dbReference type="Gene3D" id="3.40.960.10">
    <property type="entry name" value="VSR Endonuclease"/>
    <property type="match status" value="1"/>
</dbReference>
<evidence type="ECO:0000256" key="5">
    <source>
        <dbReference type="ARBA" id="ARBA00023204"/>
    </source>
</evidence>
<protein>
    <submittedName>
        <fullName evidence="7">DNA mismatch endonuclease Vsr</fullName>
    </submittedName>
</protein>
<dbReference type="STRING" id="690566.Sphch_1998"/>
<dbReference type="GO" id="GO:0016787">
    <property type="term" value="F:hydrolase activity"/>
    <property type="evidence" value="ECO:0007669"/>
    <property type="project" value="UniProtKB-KW"/>
</dbReference>
<dbReference type="AlphaFoldDB" id="F6EVB4"/>
<dbReference type="NCBIfam" id="TIGR00632">
    <property type="entry name" value="vsr"/>
    <property type="match status" value="1"/>
</dbReference>
<dbReference type="SUPFAM" id="SSF52980">
    <property type="entry name" value="Restriction endonuclease-like"/>
    <property type="match status" value="1"/>
</dbReference>
<dbReference type="EMBL" id="CP002798">
    <property type="protein sequence ID" value="AEG49675.1"/>
    <property type="molecule type" value="Genomic_DNA"/>
</dbReference>
<evidence type="ECO:0000256" key="4">
    <source>
        <dbReference type="ARBA" id="ARBA00022801"/>
    </source>
</evidence>
<name>F6EVB4_SPHCR</name>
<dbReference type="HOGENOM" id="CLU_111913_3_0_5"/>
<organism evidence="7 8">
    <name type="scientific">Sphingobium chlorophenolicum L-1</name>
    <dbReference type="NCBI Taxonomy" id="690566"/>
    <lineage>
        <taxon>Bacteria</taxon>
        <taxon>Pseudomonadati</taxon>
        <taxon>Pseudomonadota</taxon>
        <taxon>Alphaproteobacteria</taxon>
        <taxon>Sphingomonadales</taxon>
        <taxon>Sphingomonadaceae</taxon>
        <taxon>Sphingobium</taxon>
    </lineage>
</organism>
<dbReference type="REBASE" id="36425">
    <property type="entry name" value="V.SchL1ORF2001P"/>
</dbReference>
<keyword evidence="3" id="KW-0227">DNA damage</keyword>
<keyword evidence="2 7" id="KW-0255">Endonuclease</keyword>
<reference evidence="7 8" key="1">
    <citation type="submission" date="2011-05" db="EMBL/GenBank/DDBJ databases">
        <title>Complete sequence of chromosome 1 of Sphingobium chlorophenolicum L-1.</title>
        <authorList>
            <consortium name="US DOE Joint Genome Institute"/>
            <person name="Lucas S."/>
            <person name="Han J."/>
            <person name="Lapidus A."/>
            <person name="Cheng J.-F."/>
            <person name="Goodwin L."/>
            <person name="Pitluck S."/>
            <person name="Peters L."/>
            <person name="Daligault H."/>
            <person name="Han C."/>
            <person name="Tapia R."/>
            <person name="Land M."/>
            <person name="Hauser L."/>
            <person name="Kyrpides N."/>
            <person name="Ivanova N."/>
            <person name="Pagani I."/>
            <person name="Turner P."/>
            <person name="Copley S."/>
            <person name="Woyke T."/>
        </authorList>
    </citation>
    <scope>NUCLEOTIDE SEQUENCE [LARGE SCALE GENOMIC DNA]</scope>
    <source>
        <strain evidence="7 8">L-1</strain>
    </source>
</reference>
<evidence type="ECO:0000256" key="1">
    <source>
        <dbReference type="ARBA" id="ARBA00022722"/>
    </source>
</evidence>
<dbReference type="GO" id="GO:0006298">
    <property type="term" value="P:mismatch repair"/>
    <property type="evidence" value="ECO:0007669"/>
    <property type="project" value="InterPro"/>
</dbReference>
<keyword evidence="1" id="KW-0540">Nuclease</keyword>
<comment type="similarity">
    <text evidence="6">Belongs to the Vsr family.</text>
</comment>